<comment type="caution">
    <text evidence="1">The sequence shown here is derived from an EMBL/GenBank/DDBJ whole genome shotgun (WGS) entry which is preliminary data.</text>
</comment>
<dbReference type="OrthoDB" id="6635620at2759"/>
<keyword evidence="2" id="KW-1185">Reference proteome</keyword>
<organism evidence="1 2">
    <name type="scientific">Thalictrum thalictroides</name>
    <name type="common">Rue-anemone</name>
    <name type="synonym">Anemone thalictroides</name>
    <dbReference type="NCBI Taxonomy" id="46969"/>
    <lineage>
        <taxon>Eukaryota</taxon>
        <taxon>Viridiplantae</taxon>
        <taxon>Streptophyta</taxon>
        <taxon>Embryophyta</taxon>
        <taxon>Tracheophyta</taxon>
        <taxon>Spermatophyta</taxon>
        <taxon>Magnoliopsida</taxon>
        <taxon>Ranunculales</taxon>
        <taxon>Ranunculaceae</taxon>
        <taxon>Thalictroideae</taxon>
        <taxon>Thalictrum</taxon>
    </lineage>
</organism>
<proteinExistence type="predicted"/>
<evidence type="ECO:0000313" key="1">
    <source>
        <dbReference type="EMBL" id="KAF5177831.1"/>
    </source>
</evidence>
<protein>
    <submittedName>
        <fullName evidence="1">Uncharacterized protein</fullName>
    </submittedName>
</protein>
<sequence>MTAECTQPLDYANELVRSLIDRLDLAVDRRISAVELQSRRRLAEGFRSSPELSTDSPIYHRIVNIASPPVPPAVLMTAEIDARVETAKCLRRQGPSLIHALDLAGDRRVTDVEPQSRRGLAAGFRSSPELFVHSPVYGAVNTVSPVETAVILPIPARPDRRRSVWKRSKRVIWRSMVNIARRLCFCQTFVDME</sequence>
<dbReference type="EMBL" id="JABWDY010040865">
    <property type="protein sequence ID" value="KAF5177831.1"/>
    <property type="molecule type" value="Genomic_DNA"/>
</dbReference>
<evidence type="ECO:0000313" key="2">
    <source>
        <dbReference type="Proteomes" id="UP000554482"/>
    </source>
</evidence>
<dbReference type="Proteomes" id="UP000554482">
    <property type="component" value="Unassembled WGS sequence"/>
</dbReference>
<gene>
    <name evidence="1" type="ORF">FRX31_032582</name>
</gene>
<name>A0A7J6UZF0_THATH</name>
<accession>A0A7J6UZF0</accession>
<reference evidence="1 2" key="1">
    <citation type="submission" date="2020-06" db="EMBL/GenBank/DDBJ databases">
        <title>Transcriptomic and genomic resources for Thalictrum thalictroides and T. hernandezii: Facilitating candidate gene discovery in an emerging model plant lineage.</title>
        <authorList>
            <person name="Arias T."/>
            <person name="Riano-Pachon D.M."/>
            <person name="Di Stilio V.S."/>
        </authorList>
    </citation>
    <scope>NUCLEOTIDE SEQUENCE [LARGE SCALE GENOMIC DNA]</scope>
    <source>
        <strain evidence="2">cv. WT478/WT964</strain>
        <tissue evidence="1">Leaves</tissue>
    </source>
</reference>
<dbReference type="AlphaFoldDB" id="A0A7J6UZF0"/>